<proteinExistence type="predicted"/>
<comment type="caution">
    <text evidence="1">The sequence shown here is derived from an EMBL/GenBank/DDBJ whole genome shotgun (WGS) entry which is preliminary data.</text>
</comment>
<dbReference type="EMBL" id="JAVHJM010000012">
    <property type="protein sequence ID" value="KAK6501049.1"/>
    <property type="molecule type" value="Genomic_DNA"/>
</dbReference>
<reference evidence="1 2" key="1">
    <citation type="submission" date="2019-10" db="EMBL/GenBank/DDBJ databases">
        <authorList>
            <person name="Palmer J.M."/>
        </authorList>
    </citation>
    <scope>NUCLEOTIDE SEQUENCE [LARGE SCALE GENOMIC DNA]</scope>
    <source>
        <strain evidence="1 2">TWF506</strain>
    </source>
</reference>
<evidence type="ECO:0008006" key="3">
    <source>
        <dbReference type="Google" id="ProtNLM"/>
    </source>
</evidence>
<accession>A0AAN8RK59</accession>
<gene>
    <name evidence="1" type="ORF">TWF506_003804</name>
</gene>
<evidence type="ECO:0000313" key="2">
    <source>
        <dbReference type="Proteomes" id="UP001307849"/>
    </source>
</evidence>
<dbReference type="CDD" id="cd10170">
    <property type="entry name" value="ASKHA_NBD_HSP70"/>
    <property type="match status" value="1"/>
</dbReference>
<dbReference type="Gene3D" id="3.30.420.40">
    <property type="match status" value="2"/>
</dbReference>
<dbReference type="SUPFAM" id="SSF53067">
    <property type="entry name" value="Actin-like ATPase domain"/>
    <property type="match status" value="2"/>
</dbReference>
<keyword evidence="2" id="KW-1185">Reference proteome</keyword>
<sequence length="565" mass="62532">MTGDPTGLSDIIQCDTWGGKGGVGTTTALKTPSRIAYSSENPSLRENQWGYGIDAGVRQCAWMKLLLDRNATVGPFDDPDLKGDIEMGRISLPTGKTAEDVTSDYLKELYDHIMQTLQRRMGNVLDLTEIRFWLTKPAIWSDEAESKTLTAAKKAGFGSRPNVKDEICLILEPEAGALASVSSLGRSRAVKPGDSIVICDCGGGTVDLTAYIIEALKPKLSLRESCPAIGGKCGGTSVDRQLVKWLSERYKDAFLNLDEKWRGPGSRFMKDFELNKKKFGTGEQLTPMTLPMDHDDDEDGDLMIFDGEEGSLNLNDDIMTQLFEPVIKNIKSLIQKQVDSAKKATQQNVNKILLVGGFGDSAYLKQQLERHLQPQGITVHVPHQSSWGAVAKGAVLRGLEAASVDLRKSRRSYGINISNYYIEGVHDPKERYTDSFGRVLVPNYMTWAITKGSEINDKTRISIPLEQIIYLNGDKEDRTKLYCCDEDIAPERGNDSVKEIGCIVADLSNVDFSTFEKRRDRHGELVKLQFEILIILGGKQGTVYFQFCIGGKIVGTAEIEYTKST</sequence>
<dbReference type="InterPro" id="IPR043129">
    <property type="entry name" value="ATPase_NBD"/>
</dbReference>
<dbReference type="PANTHER" id="PTHR14187:SF81">
    <property type="entry name" value="HSP70 FAMILY PROTEIN (AFU_ORTHOLOGUE AFUA_4G14040)"/>
    <property type="match status" value="1"/>
</dbReference>
<name>A0AAN8RK59_9PEZI</name>
<dbReference type="AlphaFoldDB" id="A0AAN8RK59"/>
<dbReference type="Gene3D" id="3.90.640.10">
    <property type="entry name" value="Actin, Chain A, domain 4"/>
    <property type="match status" value="1"/>
</dbReference>
<protein>
    <recommendedName>
        <fullName evidence="3">Actin-like ATPase domain-containing protein</fullName>
    </recommendedName>
</protein>
<dbReference type="PANTHER" id="PTHR14187">
    <property type="entry name" value="ALPHA KINASE/ELONGATION FACTOR 2 KINASE"/>
    <property type="match status" value="1"/>
</dbReference>
<dbReference type="Proteomes" id="UP001307849">
    <property type="component" value="Unassembled WGS sequence"/>
</dbReference>
<organism evidence="1 2">
    <name type="scientific">Arthrobotrys conoides</name>
    <dbReference type="NCBI Taxonomy" id="74498"/>
    <lineage>
        <taxon>Eukaryota</taxon>
        <taxon>Fungi</taxon>
        <taxon>Dikarya</taxon>
        <taxon>Ascomycota</taxon>
        <taxon>Pezizomycotina</taxon>
        <taxon>Orbiliomycetes</taxon>
        <taxon>Orbiliales</taxon>
        <taxon>Orbiliaceae</taxon>
        <taxon>Arthrobotrys</taxon>
    </lineage>
</organism>
<evidence type="ECO:0000313" key="1">
    <source>
        <dbReference type="EMBL" id="KAK6501049.1"/>
    </source>
</evidence>